<evidence type="ECO:0000313" key="3">
    <source>
        <dbReference type="EMBL" id="MEK0170939.1"/>
    </source>
</evidence>
<proteinExistence type="predicted"/>
<reference evidence="3 4" key="1">
    <citation type="submission" date="2024-03" db="EMBL/GenBank/DDBJ databases">
        <title>Whole genomes of four grape xylem sap localized bacterial endophytes.</title>
        <authorList>
            <person name="Kumar G."/>
            <person name="Savka M.A."/>
        </authorList>
    </citation>
    <scope>NUCLEOTIDE SEQUENCE [LARGE SCALE GENOMIC DNA]</scope>
    <source>
        <strain evidence="3 4">RIT_GXS8</strain>
    </source>
</reference>
<comment type="caution">
    <text evidence="3">The sequence shown here is derived from an EMBL/GenBank/DDBJ whole genome shotgun (WGS) entry which is preliminary data.</text>
</comment>
<evidence type="ECO:0000256" key="1">
    <source>
        <dbReference type="SAM" id="MobiDB-lite"/>
    </source>
</evidence>
<evidence type="ECO:0000259" key="2">
    <source>
        <dbReference type="Pfam" id="PF01869"/>
    </source>
</evidence>
<dbReference type="SUPFAM" id="SSF53067">
    <property type="entry name" value="Actin-like ATPase domain"/>
    <property type="match status" value="2"/>
</dbReference>
<feature type="region of interest" description="Disordered" evidence="1">
    <location>
        <begin position="1"/>
        <end position="26"/>
    </location>
</feature>
<dbReference type="Pfam" id="PF01869">
    <property type="entry name" value="BcrAD_BadFG"/>
    <property type="match status" value="1"/>
</dbReference>
<protein>
    <submittedName>
        <fullName evidence="3">BadF/BadG/BcrA/BcrD ATPase family protein</fullName>
    </submittedName>
</protein>
<dbReference type="EMBL" id="JBBLYY010000031">
    <property type="protein sequence ID" value="MEK0170939.1"/>
    <property type="molecule type" value="Genomic_DNA"/>
</dbReference>
<dbReference type="PANTHER" id="PTHR43190:SF3">
    <property type="entry name" value="N-ACETYL-D-GLUCOSAMINE KINASE"/>
    <property type="match status" value="1"/>
</dbReference>
<accession>A0ABU8Y895</accession>
<feature type="domain" description="ATPase BadF/BadG/BcrA/BcrD type" evidence="2">
    <location>
        <begin position="33"/>
        <end position="295"/>
    </location>
</feature>
<dbReference type="InterPro" id="IPR002731">
    <property type="entry name" value="ATPase_BadF"/>
</dbReference>
<gene>
    <name evidence="3" type="ORF">WMN62_05600</name>
</gene>
<dbReference type="InterPro" id="IPR052519">
    <property type="entry name" value="Euk-type_GlcNAc_Kinase"/>
</dbReference>
<sequence length="362" mass="36844">MGGLSRTGEAGPARASRPPAPVPPDATDVVLAVDGGGSKTDVVAIALDGTIVGHARGPGSNPQTRGWDLAGPILDDVRARVVGELGVRRIRTTHVYLAGLDLHDELVAATAALAHWAEDGGEPHVLDNDLFALLRAGTLSPDAAAVVCGTGINALAVRADGTTARFPAIGDVSGDWGGGAWLGNRALWHAARADDGRGPATALVDAVPAAVGLRSVREVTEAIHFGRLDQRVFNRLCPVLFEVAGAGDVVARSVVERQAEEIVLLAAVALERLGLGGSAAEPVPVVLGGGVLAARHPLLVDGVVDGLAARVPGAVPTWVTDPPVLGAGLAALESVGADDAALERYRVAVRSRAFASTTALIR</sequence>
<dbReference type="InterPro" id="IPR043129">
    <property type="entry name" value="ATPase_NBD"/>
</dbReference>
<dbReference type="RefSeq" id="WP_340197399.1">
    <property type="nucleotide sequence ID" value="NZ_JBBKAP010000063.1"/>
</dbReference>
<dbReference type="Gene3D" id="3.30.420.40">
    <property type="match status" value="2"/>
</dbReference>
<name>A0ABU8Y895_9MICO</name>
<dbReference type="PANTHER" id="PTHR43190">
    <property type="entry name" value="N-ACETYL-D-GLUCOSAMINE KINASE"/>
    <property type="match status" value="1"/>
</dbReference>
<keyword evidence="4" id="KW-1185">Reference proteome</keyword>
<dbReference type="Proteomes" id="UP001370299">
    <property type="component" value="Unassembled WGS sequence"/>
</dbReference>
<evidence type="ECO:0000313" key="4">
    <source>
        <dbReference type="Proteomes" id="UP001370299"/>
    </source>
</evidence>
<organism evidence="3 4">
    <name type="scientific">Curtobacterium citreum</name>
    <dbReference type="NCBI Taxonomy" id="2036"/>
    <lineage>
        <taxon>Bacteria</taxon>
        <taxon>Bacillati</taxon>
        <taxon>Actinomycetota</taxon>
        <taxon>Actinomycetes</taxon>
        <taxon>Micrococcales</taxon>
        <taxon>Microbacteriaceae</taxon>
        <taxon>Curtobacterium</taxon>
    </lineage>
</organism>